<comment type="subunit">
    <text evidence="2">Homodimer.</text>
</comment>
<dbReference type="GO" id="GO:0005886">
    <property type="term" value="C:plasma membrane"/>
    <property type="evidence" value="ECO:0007669"/>
    <property type="project" value="UniProtKB-SubCell"/>
</dbReference>
<feature type="transmembrane region" description="Helical" evidence="14">
    <location>
        <begin position="42"/>
        <end position="61"/>
    </location>
</feature>
<name>A0AAE9XN58_9ENTE</name>
<keyword evidence="5" id="KW-0762">Sugar transport</keyword>
<dbReference type="Proteomes" id="UP001179600">
    <property type="component" value="Chromosome"/>
</dbReference>
<evidence type="ECO:0000256" key="4">
    <source>
        <dbReference type="ARBA" id="ARBA00022475"/>
    </source>
</evidence>
<evidence type="ECO:0000256" key="3">
    <source>
        <dbReference type="ARBA" id="ARBA00022448"/>
    </source>
</evidence>
<evidence type="ECO:0000256" key="1">
    <source>
        <dbReference type="ARBA" id="ARBA00004651"/>
    </source>
</evidence>
<dbReference type="GO" id="GO:0009401">
    <property type="term" value="P:phosphoenolpyruvate-dependent sugar phosphotransferase system"/>
    <property type="evidence" value="ECO:0007669"/>
    <property type="project" value="UniProtKB-KW"/>
</dbReference>
<keyword evidence="3" id="KW-0813">Transport</keyword>
<evidence type="ECO:0000256" key="8">
    <source>
        <dbReference type="ARBA" id="ARBA00022989"/>
    </source>
</evidence>
<evidence type="ECO:0000256" key="9">
    <source>
        <dbReference type="ARBA" id="ARBA00023136"/>
    </source>
</evidence>
<evidence type="ECO:0000313" key="15">
    <source>
        <dbReference type="EMBL" id="WCG23213.1"/>
    </source>
</evidence>
<evidence type="ECO:0000256" key="7">
    <source>
        <dbReference type="ARBA" id="ARBA00022692"/>
    </source>
</evidence>
<comment type="subcellular location">
    <subcellularLocation>
        <location evidence="1">Cell membrane</location>
        <topology evidence="1">Multi-pass membrane protein</topology>
    </subcellularLocation>
</comment>
<feature type="transmembrane region" description="Helical" evidence="14">
    <location>
        <begin position="115"/>
        <end position="134"/>
    </location>
</feature>
<evidence type="ECO:0000256" key="2">
    <source>
        <dbReference type="ARBA" id="ARBA00011738"/>
    </source>
</evidence>
<accession>A0AAE9XN58</accession>
<keyword evidence="9 14" id="KW-0472">Membrane</keyword>
<keyword evidence="7 14" id="KW-0812">Transmembrane</keyword>
<comment type="similarity">
    <text evidence="11">Belongs to the UlaA family.</text>
</comment>
<dbReference type="AlphaFoldDB" id="A0AAE9XN58"/>
<evidence type="ECO:0000256" key="11">
    <source>
        <dbReference type="ARBA" id="ARBA00038218"/>
    </source>
</evidence>
<sequence length="420" mass="45385">MKWIIDVFLFPEFIMGIIIFIGTSLLGRMWSERIESTVQTILGFMVLQIGSMVVINSLTPFSEMFDKAFGLTGLMLEDNAVSQFVQITLGKETALILVIGFAMNMLLARITRFKYIYLTGNMLFTSAAIFALTLKQLGLSLGWIVLVGGVIQGVYSIIFPAISYRSVQAVTKEKEPLGMAFPGSSLIAFSSAIGGRIGKNSADAEEIPFPNRLAFLKNRSVTMALVMSLIFTVTSFFVEKSEMLEISQHIHPVIFSIATALEFTAGVTLILYGVKLFVQELVPAFKGISERLVPGAKASVGVPIFMPYGENSLLIGFIVAFIVSVLTLLVTKSLGIVILPSVSALFFVGGVAGIFGNRRGGWIGAVVSAGITSLCLSITGILAYKILELSHLDLTGLTLGYPDIVLVVILIKIVGKWIGL</sequence>
<feature type="transmembrane region" description="Helical" evidence="14">
    <location>
        <begin position="81"/>
        <end position="103"/>
    </location>
</feature>
<dbReference type="PANTHER" id="PTHR33843">
    <property type="entry name" value="ASCORBATE-SPECIFIC PTS SYSTEM EIIC COMPONENT"/>
    <property type="match status" value="1"/>
</dbReference>
<dbReference type="PANTHER" id="PTHR33843:SF4">
    <property type="entry name" value="ASCORBATE-SPECIFIC PTS SYSTEM EIIC COMPONENT"/>
    <property type="match status" value="1"/>
</dbReference>
<evidence type="ECO:0000256" key="6">
    <source>
        <dbReference type="ARBA" id="ARBA00022683"/>
    </source>
</evidence>
<reference evidence="15" key="1">
    <citation type="submission" date="2023-01" db="EMBL/GenBank/DDBJ databases">
        <title>Oxazolidinone resistance genes in florfenicol resistant enterococci from beef cattle and veal calves at slaughter.</title>
        <authorList>
            <person name="Biggel M."/>
        </authorList>
    </citation>
    <scope>NUCLEOTIDE SEQUENCE</scope>
    <source>
        <strain evidence="15">K204-1</strain>
    </source>
</reference>
<gene>
    <name evidence="15" type="ORF">PML95_02945</name>
</gene>
<feature type="transmembrane region" description="Helical" evidence="14">
    <location>
        <begin position="399"/>
        <end position="418"/>
    </location>
</feature>
<evidence type="ECO:0000256" key="14">
    <source>
        <dbReference type="SAM" id="Phobius"/>
    </source>
</evidence>
<evidence type="ECO:0000256" key="13">
    <source>
        <dbReference type="ARBA" id="ARBA00042859"/>
    </source>
</evidence>
<dbReference type="InterPro" id="IPR051562">
    <property type="entry name" value="Ascorbate-PTS_EIIC"/>
</dbReference>
<keyword evidence="4" id="KW-1003">Cell membrane</keyword>
<proteinExistence type="inferred from homology"/>
<dbReference type="EMBL" id="CP116507">
    <property type="protein sequence ID" value="WCG23213.1"/>
    <property type="molecule type" value="Genomic_DNA"/>
</dbReference>
<evidence type="ECO:0000313" key="16">
    <source>
        <dbReference type="Proteomes" id="UP001179600"/>
    </source>
</evidence>
<feature type="transmembrane region" description="Helical" evidence="14">
    <location>
        <begin position="362"/>
        <end position="387"/>
    </location>
</feature>
<feature type="transmembrane region" description="Helical" evidence="14">
    <location>
        <begin position="250"/>
        <end position="274"/>
    </location>
</feature>
<dbReference type="InterPro" id="IPR004703">
    <property type="entry name" value="PTS_sugar-sp_permease"/>
</dbReference>
<organism evidence="15 16">
    <name type="scientific">Vagococcus lutrae</name>
    <dbReference type="NCBI Taxonomy" id="81947"/>
    <lineage>
        <taxon>Bacteria</taxon>
        <taxon>Bacillati</taxon>
        <taxon>Bacillota</taxon>
        <taxon>Bacilli</taxon>
        <taxon>Lactobacillales</taxon>
        <taxon>Enterococcaceae</taxon>
        <taxon>Vagococcus</taxon>
    </lineage>
</organism>
<feature type="transmembrane region" description="Helical" evidence="14">
    <location>
        <begin position="312"/>
        <end position="330"/>
    </location>
</feature>
<feature type="transmembrane region" description="Helical" evidence="14">
    <location>
        <begin position="13"/>
        <end position="30"/>
    </location>
</feature>
<dbReference type="Pfam" id="PF03611">
    <property type="entry name" value="EIIC-GAT"/>
    <property type="match status" value="1"/>
</dbReference>
<feature type="transmembrane region" description="Helical" evidence="14">
    <location>
        <begin position="218"/>
        <end position="238"/>
    </location>
</feature>
<evidence type="ECO:0000256" key="5">
    <source>
        <dbReference type="ARBA" id="ARBA00022597"/>
    </source>
</evidence>
<dbReference type="RefSeq" id="WP_126763470.1">
    <property type="nucleotide sequence ID" value="NZ_CP116507.1"/>
</dbReference>
<comment type="function">
    <text evidence="10">The phosphoenolpyruvate-dependent sugar phosphotransferase system (sugar PTS), a major carbohydrate active transport system, catalyzes the phosphorylation of incoming sugar substrates concomitantly with their translocation across the cell membrane. The enzyme II UlaABC PTS system is involved in ascorbate transport.</text>
</comment>
<feature type="transmembrane region" description="Helical" evidence="14">
    <location>
        <begin position="140"/>
        <end position="164"/>
    </location>
</feature>
<evidence type="ECO:0000256" key="10">
    <source>
        <dbReference type="ARBA" id="ARBA00037387"/>
    </source>
</evidence>
<keyword evidence="8 14" id="KW-1133">Transmembrane helix</keyword>
<evidence type="ECO:0000256" key="12">
    <source>
        <dbReference type="ARBA" id="ARBA00039702"/>
    </source>
</evidence>
<protein>
    <recommendedName>
        <fullName evidence="12">Ascorbate-specific PTS system EIIC component</fullName>
    </recommendedName>
    <alternativeName>
        <fullName evidence="13">Ascorbate-specific permease IIC component UlaA</fullName>
    </alternativeName>
</protein>
<feature type="transmembrane region" description="Helical" evidence="14">
    <location>
        <begin position="337"/>
        <end position="356"/>
    </location>
</feature>
<keyword evidence="6" id="KW-0598">Phosphotransferase system</keyword>